<dbReference type="STRING" id="926569.ANT_00380"/>
<dbReference type="AlphaFoldDB" id="E8MYC7"/>
<accession>E8MYC7</accession>
<evidence type="ECO:0000313" key="3">
    <source>
        <dbReference type="Proteomes" id="UP000008922"/>
    </source>
</evidence>
<name>E8MYC7_ANATU</name>
<dbReference type="eggNOG" id="ENOG5031DS7">
    <property type="taxonomic scope" value="Bacteria"/>
</dbReference>
<keyword evidence="1" id="KW-0812">Transmembrane</keyword>
<gene>
    <name evidence="2" type="ordered locus">ANT_00380</name>
</gene>
<feature type="transmembrane region" description="Helical" evidence="1">
    <location>
        <begin position="6"/>
        <end position="23"/>
    </location>
</feature>
<dbReference type="Proteomes" id="UP000008922">
    <property type="component" value="Chromosome"/>
</dbReference>
<keyword evidence="1" id="KW-0472">Membrane</keyword>
<keyword evidence="3" id="KW-1185">Reference proteome</keyword>
<feature type="transmembrane region" description="Helical" evidence="1">
    <location>
        <begin position="98"/>
        <end position="121"/>
    </location>
</feature>
<reference evidence="2 3" key="1">
    <citation type="submission" date="2010-12" db="EMBL/GenBank/DDBJ databases">
        <title>Whole genome sequence of Anaerolinea thermophila UNI-1.</title>
        <authorList>
            <person name="Narita-Yamada S."/>
            <person name="Kishi E."/>
            <person name="Watanabe Y."/>
            <person name="Takasaki K."/>
            <person name="Ankai A."/>
            <person name="Oguchi A."/>
            <person name="Fukui S."/>
            <person name="Takahashi M."/>
            <person name="Yashiro I."/>
            <person name="Hosoyama A."/>
            <person name="Sekiguchi Y."/>
            <person name="Hanada S."/>
            <person name="Fujita N."/>
        </authorList>
    </citation>
    <scope>NUCLEOTIDE SEQUENCE [LARGE SCALE GENOMIC DNA]</scope>
    <source>
        <strain evidence="3">DSM 14523 / JCM 11388 / NBRC 100420 / UNI-1</strain>
    </source>
</reference>
<dbReference type="RefSeq" id="WP_013558470.1">
    <property type="nucleotide sequence ID" value="NC_014960.1"/>
</dbReference>
<dbReference type="HOGENOM" id="CLU_1282425_0_0_0"/>
<protein>
    <submittedName>
        <fullName evidence="2">Hypothetical membrane protein</fullName>
    </submittedName>
</protein>
<feature type="transmembrane region" description="Helical" evidence="1">
    <location>
        <begin position="69"/>
        <end position="86"/>
    </location>
</feature>
<feature type="transmembrane region" description="Helical" evidence="1">
    <location>
        <begin position="174"/>
        <end position="203"/>
    </location>
</feature>
<feature type="transmembrane region" description="Helical" evidence="1">
    <location>
        <begin position="30"/>
        <end position="49"/>
    </location>
</feature>
<organism evidence="2 3">
    <name type="scientific">Anaerolinea thermophila (strain DSM 14523 / JCM 11388 / NBRC 100420 / UNI-1)</name>
    <dbReference type="NCBI Taxonomy" id="926569"/>
    <lineage>
        <taxon>Bacteria</taxon>
        <taxon>Bacillati</taxon>
        <taxon>Chloroflexota</taxon>
        <taxon>Anaerolineae</taxon>
        <taxon>Anaerolineales</taxon>
        <taxon>Anaerolineaceae</taxon>
        <taxon>Anaerolinea</taxon>
    </lineage>
</organism>
<proteinExistence type="predicted"/>
<evidence type="ECO:0000313" key="2">
    <source>
        <dbReference type="EMBL" id="BAJ62072.1"/>
    </source>
</evidence>
<evidence type="ECO:0000256" key="1">
    <source>
        <dbReference type="SAM" id="Phobius"/>
    </source>
</evidence>
<dbReference type="InParanoid" id="E8MYC7"/>
<dbReference type="EMBL" id="AP012029">
    <property type="protein sequence ID" value="BAJ62072.1"/>
    <property type="molecule type" value="Genomic_DNA"/>
</dbReference>
<sequence>MMEWVWMIVGVVLTLMVFSYIFGDNFLFRVATYLFVGVAAGYVFVVVFYQVLMPRLIEPIFLGTMAERVLAVVPLLGAALLLFKVSPRLAFLGKAPMAFLVGVGAAVAIGGSVFGTLLGQVSAAGAPFRSGSGILEGLLALIGAVGVLAYFQFSAPARASLSGEVPKRPAWMEALAWVGQVFLGITLGALFSGVLIASITALLDRVQAILLLLARLLS</sequence>
<feature type="transmembrane region" description="Helical" evidence="1">
    <location>
        <begin position="133"/>
        <end position="153"/>
    </location>
</feature>
<dbReference type="OrthoDB" id="163276at2"/>
<dbReference type="KEGG" id="atm:ANT_00380"/>
<keyword evidence="1" id="KW-1133">Transmembrane helix</keyword>